<evidence type="ECO:0000313" key="12">
    <source>
        <dbReference type="Proteomes" id="UP000040910"/>
    </source>
</evidence>
<evidence type="ECO:0000313" key="14">
    <source>
        <dbReference type="Proteomes" id="UP000045541"/>
    </source>
</evidence>
<dbReference type="Proteomes" id="UP000318940">
    <property type="component" value="Unassembled WGS sequence"/>
</dbReference>
<evidence type="ECO:0000313" key="5">
    <source>
        <dbReference type="EMBL" id="CIY68700.1"/>
    </source>
</evidence>
<evidence type="ECO:0000313" key="17">
    <source>
        <dbReference type="Proteomes" id="UP000310818"/>
    </source>
</evidence>
<dbReference type="Proteomes" id="UP000042512">
    <property type="component" value="Unassembled WGS sequence"/>
</dbReference>
<dbReference type="EMBL" id="VMYC01000011">
    <property type="protein sequence ID" value="TVX72745.1"/>
    <property type="molecule type" value="Genomic_DNA"/>
</dbReference>
<evidence type="ECO:0000313" key="8">
    <source>
        <dbReference type="EMBL" id="TVW28831.1"/>
    </source>
</evidence>
<reference evidence="19 20" key="6">
    <citation type="submission" date="2019-07" db="EMBL/GenBank/DDBJ databases">
        <authorList>
            <person name="Mohale T."/>
        </authorList>
    </citation>
    <scope>NUCLEOTIDE SEQUENCE [LARGE SCALE GENOMIC DNA]</scope>
    <source>
        <strain evidence="8 20">NTPn 189</strain>
        <strain evidence="9 19">NTPn 59</strain>
    </source>
</reference>
<dbReference type="EMBL" id="CRVC01000019">
    <property type="protein sequence ID" value="COR72850.1"/>
    <property type="molecule type" value="Genomic_DNA"/>
</dbReference>
<name>A0A064C033_STREE</name>
<dbReference type="Proteomes" id="UP000310818">
    <property type="component" value="Unassembled WGS sequence"/>
</dbReference>
<dbReference type="EMBL" id="VMVH01000011">
    <property type="protein sequence ID" value="TVW28831.1"/>
    <property type="molecule type" value="Genomic_DNA"/>
</dbReference>
<evidence type="ECO:0000313" key="19">
    <source>
        <dbReference type="Proteomes" id="UP000315060"/>
    </source>
</evidence>
<dbReference type="EMBL" id="CMWB01000043">
    <property type="protein sequence ID" value="CKJ28847.1"/>
    <property type="molecule type" value="Genomic_DNA"/>
</dbReference>
<protein>
    <submittedName>
        <fullName evidence="8">N-acetyldiaminopimelate deacetylase</fullName>
    </submittedName>
    <submittedName>
        <fullName evidence="1">Putative integrative and conjugative element protein</fullName>
    </submittedName>
</protein>
<dbReference type="Proteomes" id="UP000040910">
    <property type="component" value="Unassembled WGS sequence"/>
</dbReference>
<evidence type="ECO:0000313" key="3">
    <source>
        <dbReference type="EMBL" id="CEX63942.1"/>
    </source>
</evidence>
<dbReference type="EMBL" id="CAASRX010000013">
    <property type="protein sequence ID" value="VNH02633.1"/>
    <property type="molecule type" value="Genomic_DNA"/>
</dbReference>
<accession>A0A064C033</accession>
<evidence type="ECO:0000313" key="1">
    <source>
        <dbReference type="EMBL" id="CDQ30256.1"/>
    </source>
</evidence>
<dbReference type="EMBL" id="CKLF01000011">
    <property type="protein sequence ID" value="CIV23309.1"/>
    <property type="molecule type" value="Genomic_DNA"/>
</dbReference>
<evidence type="ECO:0000313" key="11">
    <source>
        <dbReference type="EMBL" id="VSC30852.1"/>
    </source>
</evidence>
<dbReference type="Proteomes" id="UP000046095">
    <property type="component" value="Unassembled WGS sequence"/>
</dbReference>
<evidence type="ECO:0000313" key="15">
    <source>
        <dbReference type="Proteomes" id="UP000046095"/>
    </source>
</evidence>
<dbReference type="EMBL" id="CABBMN010000006">
    <property type="protein sequence ID" value="VSC30852.1"/>
    <property type="molecule type" value="Genomic_DNA"/>
</dbReference>
<reference evidence="17 18" key="5">
    <citation type="submission" date="2019-04" db="EMBL/GenBank/DDBJ databases">
        <authorList>
            <consortium name="Pathogen Informatics"/>
        </authorList>
    </citation>
    <scope>NUCLEOTIDE SEQUENCE [LARGE SCALE GENOMIC DNA]</scope>
    <source>
        <strain evidence="11 18">GPSC148</strain>
        <strain evidence="10 17">GPSC211</strain>
    </source>
</reference>
<evidence type="ECO:0000313" key="2">
    <source>
        <dbReference type="EMBL" id="CDQ30333.1"/>
    </source>
</evidence>
<evidence type="ECO:0000313" key="20">
    <source>
        <dbReference type="Proteomes" id="UP000318940"/>
    </source>
</evidence>
<reference evidence="1" key="1">
    <citation type="submission" date="2014-04" db="EMBL/GenBank/DDBJ databases">
        <authorList>
            <person name="Croucher N."/>
        </authorList>
    </citation>
    <scope>NUCLEOTIDE SEQUENCE</scope>
    <source>
        <strain evidence="1">403790</strain>
        <strain evidence="2">WVCE6</strain>
    </source>
</reference>
<gene>
    <name evidence="9" type="ORF">AZJ28_00780</name>
    <name evidence="8" type="ORF">AZK02_01315</name>
    <name evidence="3" type="ORF">ERS019209_01102</name>
    <name evidence="4" type="ORF">ERS019316_01007</name>
    <name evidence="5" type="ORF">ERS020485_00255</name>
    <name evidence="7" type="ORF">ERS021218_01505</name>
    <name evidence="6" type="ORF">ERS096071_01859</name>
    <name evidence="10" type="ORF">SAMEA3353485_01278</name>
    <name evidence="11" type="ORF">SAMEA3390019_00921</name>
</gene>
<reference evidence="1" key="2">
    <citation type="submission" date="2014-10" db="EMBL/GenBank/DDBJ databases">
        <title>Contrasting mechanisms driving short-term and long-term diversification of pneumococci.</title>
        <authorList>
            <person name="Croucher N.J."/>
            <person name="Coupland P.C."/>
            <person name="Stevenson A.E."/>
            <person name="Callendrello A."/>
            <person name="Bentley S.D."/>
            <person name="Hanage W.P."/>
        </authorList>
    </citation>
    <scope>NUCLEOTIDE SEQUENCE</scope>
    <source>
        <strain evidence="1">403790</strain>
        <strain evidence="2">WVCE6</strain>
    </source>
</reference>
<dbReference type="PATRIC" id="fig|1313.5270.peg.1585"/>
<reference evidence="7 15" key="3">
    <citation type="submission" date="2015-03" db="EMBL/GenBank/DDBJ databases">
        <authorList>
            <person name="Murphy D."/>
        </authorList>
    </citation>
    <scope>NUCLEOTIDE SEQUENCE [LARGE SCALE GENOMIC DNA]</scope>
    <source>
        <strain evidence="7 15">SMRU1708</strain>
    </source>
</reference>
<evidence type="ECO:0000313" key="18">
    <source>
        <dbReference type="Proteomes" id="UP000311674"/>
    </source>
</evidence>
<dbReference type="EMBL" id="LK020696">
    <property type="protein sequence ID" value="CDQ30333.1"/>
    <property type="molecule type" value="Genomic_DNA"/>
</dbReference>
<dbReference type="Proteomes" id="UP000315060">
    <property type="component" value="Unassembled WGS sequence"/>
</dbReference>
<dbReference type="Proteomes" id="UP000048507">
    <property type="component" value="Unassembled WGS sequence"/>
</dbReference>
<evidence type="ECO:0000313" key="7">
    <source>
        <dbReference type="EMBL" id="COR72850.1"/>
    </source>
</evidence>
<evidence type="ECO:0000313" key="16">
    <source>
        <dbReference type="Proteomes" id="UP000048507"/>
    </source>
</evidence>
<sequence>MKLLHTKSIRDCTELEEVIHQAEVERIAETIASLPNYDCEIEVTFEDDYHQEMNVPLAYESNLHRLFEFMETQDLKNGVDSYLAEENHLVFRAFGQHYMANGKDDLLTTRITVKSFGEGRTPIDMSKVFTPLTQKLPKDLSV</sequence>
<proteinExistence type="predicted"/>
<dbReference type="AlphaFoldDB" id="A0A064C033"/>
<reference evidence="12 13" key="4">
    <citation type="submission" date="2015-03" db="EMBL/GenBank/DDBJ databases">
        <authorList>
            <consortium name="Pathogen Informatics"/>
            <person name="Murphy D."/>
        </authorList>
    </citation>
    <scope>NUCLEOTIDE SEQUENCE [LARGE SCALE GENOMIC DNA]</scope>
    <source>
        <strain evidence="6 14">0310</strain>
        <strain evidence="4">SMRU158</strain>
        <strain evidence="3">SMRU51</strain>
        <strain evidence="5 13">SMRU975</strain>
        <strain evidence="12 16">type strain: N</strain>
    </source>
</reference>
<dbReference type="Proteomes" id="UP000311674">
    <property type="component" value="Unassembled WGS sequence"/>
</dbReference>
<evidence type="ECO:0000313" key="9">
    <source>
        <dbReference type="EMBL" id="TVX72745.1"/>
    </source>
</evidence>
<evidence type="ECO:0000313" key="4">
    <source>
        <dbReference type="EMBL" id="CIV23309.1"/>
    </source>
</evidence>
<evidence type="ECO:0000313" key="6">
    <source>
        <dbReference type="EMBL" id="CKJ28847.1"/>
    </source>
</evidence>
<dbReference type="EMBL" id="LK020693">
    <property type="protein sequence ID" value="CDQ30256.1"/>
    <property type="molecule type" value="Genomic_DNA"/>
</dbReference>
<evidence type="ECO:0000313" key="10">
    <source>
        <dbReference type="EMBL" id="VNH02633.1"/>
    </source>
</evidence>
<dbReference type="RefSeq" id="WP_016397067.1">
    <property type="nucleotide sequence ID" value="NZ_CDPV01000009.1"/>
</dbReference>
<evidence type="ECO:0000313" key="13">
    <source>
        <dbReference type="Proteomes" id="UP000042512"/>
    </source>
</evidence>
<dbReference type="Proteomes" id="UP000045541">
    <property type="component" value="Unassembled WGS sequence"/>
</dbReference>
<dbReference type="EMBL" id="CFFA01000011">
    <property type="protein sequence ID" value="CEX63942.1"/>
    <property type="molecule type" value="Genomic_DNA"/>
</dbReference>
<organism evidence="8 20">
    <name type="scientific">Streptococcus pneumoniae</name>
    <dbReference type="NCBI Taxonomy" id="1313"/>
    <lineage>
        <taxon>Bacteria</taxon>
        <taxon>Bacillati</taxon>
        <taxon>Bacillota</taxon>
        <taxon>Bacilli</taxon>
        <taxon>Lactobacillales</taxon>
        <taxon>Streptococcaceae</taxon>
        <taxon>Streptococcus</taxon>
    </lineage>
</organism>
<dbReference type="EMBL" id="CKRE01000002">
    <property type="protein sequence ID" value="CIY68700.1"/>
    <property type="molecule type" value="Genomic_DNA"/>
</dbReference>